<feature type="signal peptide" evidence="1">
    <location>
        <begin position="1"/>
        <end position="26"/>
    </location>
</feature>
<protein>
    <recommendedName>
        <fullName evidence="2">SCP domain-containing protein</fullName>
    </recommendedName>
</protein>
<dbReference type="OrthoDB" id="9783944at2"/>
<dbReference type="RefSeq" id="WP_014423910.1">
    <property type="nucleotide sequence ID" value="NC_017068.1"/>
</dbReference>
<organism evidence="3 4">
    <name type="scientific">Selenomonas ruminantium subsp. lactilytica (strain NBRC 103574 / TAM6421)</name>
    <dbReference type="NCBI Taxonomy" id="927704"/>
    <lineage>
        <taxon>Bacteria</taxon>
        <taxon>Bacillati</taxon>
        <taxon>Bacillota</taxon>
        <taxon>Negativicutes</taxon>
        <taxon>Selenomonadales</taxon>
        <taxon>Selenomonadaceae</taxon>
        <taxon>Selenomonas</taxon>
    </lineage>
</organism>
<dbReference type="InterPro" id="IPR014044">
    <property type="entry name" value="CAP_dom"/>
</dbReference>
<dbReference type="PANTHER" id="PTHR31157">
    <property type="entry name" value="SCP DOMAIN-CONTAINING PROTEIN"/>
    <property type="match status" value="1"/>
</dbReference>
<accession>I0GNY4</accession>
<dbReference type="PANTHER" id="PTHR31157:SF1">
    <property type="entry name" value="SCP DOMAIN-CONTAINING PROTEIN"/>
    <property type="match status" value="1"/>
</dbReference>
<dbReference type="Gene3D" id="3.40.33.10">
    <property type="entry name" value="CAP"/>
    <property type="match status" value="1"/>
</dbReference>
<dbReference type="InterPro" id="IPR035940">
    <property type="entry name" value="CAP_sf"/>
</dbReference>
<evidence type="ECO:0000313" key="4">
    <source>
        <dbReference type="Proteomes" id="UP000007887"/>
    </source>
</evidence>
<evidence type="ECO:0000256" key="1">
    <source>
        <dbReference type="SAM" id="SignalP"/>
    </source>
</evidence>
<dbReference type="KEGG" id="sri:SELR_07630"/>
<name>I0GNY4_SELRL</name>
<evidence type="ECO:0000259" key="2">
    <source>
        <dbReference type="Pfam" id="PF00188"/>
    </source>
</evidence>
<dbReference type="Pfam" id="PF00188">
    <property type="entry name" value="CAP"/>
    <property type="match status" value="1"/>
</dbReference>
<dbReference type="PATRIC" id="fig|927704.6.peg.782"/>
<gene>
    <name evidence="3" type="ordered locus">SELR_07630</name>
</gene>
<dbReference type="Proteomes" id="UP000007887">
    <property type="component" value="Chromosome"/>
</dbReference>
<dbReference type="HOGENOM" id="CLU_048111_3_2_9"/>
<reference evidence="3 4" key="1">
    <citation type="submission" date="2011-10" db="EMBL/GenBank/DDBJ databases">
        <title>Whole genome sequence of Selenomonas ruminantium subsp. lactilytica TAM6421.</title>
        <authorList>
            <person name="Oguchi A."/>
            <person name="Ankai A."/>
            <person name="Kaneko J."/>
            <person name="Yamada-Narita S."/>
            <person name="Fukui S."/>
            <person name="Takahashi M."/>
            <person name="Onodera T."/>
            <person name="Kojima S."/>
            <person name="Fushimi T."/>
            <person name="Abe N."/>
            <person name="Kamio Y."/>
            <person name="Yamazaki S."/>
            <person name="Fujita N."/>
        </authorList>
    </citation>
    <scope>NUCLEOTIDE SEQUENCE [LARGE SCALE GENOMIC DNA]</scope>
    <source>
        <strain evidence="4">NBRC 103574 / TAM6421</strain>
    </source>
</reference>
<dbReference type="EMBL" id="AP012292">
    <property type="protein sequence ID" value="BAL82471.1"/>
    <property type="molecule type" value="Genomic_DNA"/>
</dbReference>
<dbReference type="CDD" id="cd05379">
    <property type="entry name" value="CAP_bacterial"/>
    <property type="match status" value="1"/>
</dbReference>
<keyword evidence="1" id="KW-0732">Signal</keyword>
<dbReference type="SUPFAM" id="SSF55797">
    <property type="entry name" value="PR-1-like"/>
    <property type="match status" value="1"/>
</dbReference>
<feature type="chain" id="PRO_5003628116" description="SCP domain-containing protein" evidence="1">
    <location>
        <begin position="27"/>
        <end position="198"/>
    </location>
</feature>
<proteinExistence type="predicted"/>
<evidence type="ECO:0000313" key="3">
    <source>
        <dbReference type="EMBL" id="BAL82471.1"/>
    </source>
</evidence>
<dbReference type="eggNOG" id="COG2340">
    <property type="taxonomic scope" value="Bacteria"/>
</dbReference>
<dbReference type="AlphaFoldDB" id="I0GNY4"/>
<feature type="domain" description="SCP" evidence="2">
    <location>
        <begin position="80"/>
        <end position="193"/>
    </location>
</feature>
<sequence length="198" mass="21611">MYCGNILNRLLILFFAAAMIFSPAEAAAECQMDDECTESSACDEWVECDDDAEEADCNVEEEASADVPYSTDNAQAQGVLDLVNKEREARGLSPLHLSQELMQAAAIRAEEITQEFSHTRPNGESCTDMIDNGRGSVGENIAAGVATPVAVVDMWMNSSGHRANILNPAYEELGVGYLKQDGSQYTHYWVQLFRGSGE</sequence>